<dbReference type="Proteomes" id="UP000215289">
    <property type="component" value="Unassembled WGS sequence"/>
</dbReference>
<organism evidence="1 2">
    <name type="scientific">Aspergillus turcosus</name>
    <dbReference type="NCBI Taxonomy" id="1245748"/>
    <lineage>
        <taxon>Eukaryota</taxon>
        <taxon>Fungi</taxon>
        <taxon>Dikarya</taxon>
        <taxon>Ascomycota</taxon>
        <taxon>Pezizomycotina</taxon>
        <taxon>Eurotiomycetes</taxon>
        <taxon>Eurotiomycetidae</taxon>
        <taxon>Eurotiales</taxon>
        <taxon>Aspergillaceae</taxon>
        <taxon>Aspergillus</taxon>
        <taxon>Aspergillus subgen. Fumigati</taxon>
    </lineage>
</organism>
<gene>
    <name evidence="1" type="ORF">CFD26_105669</name>
</gene>
<reference evidence="1 2" key="1">
    <citation type="submission" date="2018-08" db="EMBL/GenBank/DDBJ databases">
        <title>Draft genome sequences of two Aspergillus turcosus clinical strains isolated from bronchoalveolar lavage fluid: one azole-susceptible and the other azole-resistant.</title>
        <authorList>
            <person name="Parent-Michaud M."/>
            <person name="Dufresne P.J."/>
            <person name="Fournier E."/>
            <person name="Martineau C."/>
            <person name="Moreira S."/>
            <person name="Perkins V."/>
            <person name="De Repentigny L."/>
            <person name="Dufresne S.F."/>
        </authorList>
    </citation>
    <scope>NUCLEOTIDE SEQUENCE [LARGE SCALE GENOMIC DNA]</scope>
    <source>
        <strain evidence="1">HMR AF 1038</strain>
    </source>
</reference>
<accession>A0A421D501</accession>
<protein>
    <submittedName>
        <fullName evidence="1">Uncharacterized protein</fullName>
    </submittedName>
</protein>
<comment type="caution">
    <text evidence="1">The sequence shown here is derived from an EMBL/GenBank/DDBJ whole genome shotgun (WGS) entry which is preliminary data.</text>
</comment>
<dbReference type="AlphaFoldDB" id="A0A421D501"/>
<keyword evidence="2" id="KW-1185">Reference proteome</keyword>
<dbReference type="OrthoDB" id="5350472at2759"/>
<evidence type="ECO:0000313" key="1">
    <source>
        <dbReference type="EMBL" id="RLL97205.1"/>
    </source>
</evidence>
<proteinExistence type="predicted"/>
<name>A0A421D501_9EURO</name>
<evidence type="ECO:0000313" key="2">
    <source>
        <dbReference type="Proteomes" id="UP000215289"/>
    </source>
</evidence>
<sequence>MAQQTENILRAFAGQLDLRMGYQYSHQQVITFLASVQANPRTFGASQADVADVQAICVAIAQLRAPNGDYYFDVSLRPRQYVQRLLHPNWPRPYIAKFKLRKSLFKGVEFWETDMSGLYPYHH</sequence>
<dbReference type="EMBL" id="NIDN02000085">
    <property type="protein sequence ID" value="RLL97205.1"/>
    <property type="molecule type" value="Genomic_DNA"/>
</dbReference>